<dbReference type="Pfam" id="PF08706">
    <property type="entry name" value="D5_N"/>
    <property type="match status" value="1"/>
</dbReference>
<dbReference type="InterPro" id="IPR045455">
    <property type="entry name" value="NrS-1_pol-like_helicase"/>
</dbReference>
<dbReference type="InterPro" id="IPR014015">
    <property type="entry name" value="Helicase_SF3_DNA-vir"/>
</dbReference>
<evidence type="ECO:0000259" key="4">
    <source>
        <dbReference type="PROSITE" id="PS51206"/>
    </source>
</evidence>
<dbReference type="OrthoDB" id="2375545at2759"/>
<feature type="domain" description="SF3 helicase" evidence="4">
    <location>
        <begin position="336"/>
        <end position="497"/>
    </location>
</feature>
<dbReference type="NCBIfam" id="TIGR01613">
    <property type="entry name" value="primase_Cterm"/>
    <property type="match status" value="1"/>
</dbReference>
<dbReference type="Pfam" id="PF23162">
    <property type="entry name" value="AEP_C962R"/>
    <property type="match status" value="1"/>
</dbReference>
<proteinExistence type="predicted"/>
<evidence type="ECO:0000256" key="2">
    <source>
        <dbReference type="ARBA" id="ARBA00022801"/>
    </source>
</evidence>
<keyword evidence="6" id="KW-1185">Reference proteome</keyword>
<keyword evidence="2" id="KW-0378">Hydrolase</keyword>
<dbReference type="InterPro" id="IPR051620">
    <property type="entry name" value="ORF904-like_C"/>
</dbReference>
<dbReference type="GO" id="GO:0005524">
    <property type="term" value="F:ATP binding"/>
    <property type="evidence" value="ECO:0007669"/>
    <property type="project" value="UniProtKB-KW"/>
</dbReference>
<dbReference type="Proteomes" id="UP000193642">
    <property type="component" value="Unassembled WGS sequence"/>
</dbReference>
<reference evidence="5 6" key="1">
    <citation type="submission" date="2016-07" db="EMBL/GenBank/DDBJ databases">
        <title>Pervasive Adenine N6-methylation of Active Genes in Fungi.</title>
        <authorList>
            <consortium name="DOE Joint Genome Institute"/>
            <person name="Mondo S.J."/>
            <person name="Dannebaum R.O."/>
            <person name="Kuo R.C."/>
            <person name="Labutti K."/>
            <person name="Haridas S."/>
            <person name="Kuo A."/>
            <person name="Salamov A."/>
            <person name="Ahrendt S.R."/>
            <person name="Lipzen A."/>
            <person name="Sullivan W."/>
            <person name="Andreopoulos W.B."/>
            <person name="Clum A."/>
            <person name="Lindquist E."/>
            <person name="Daum C."/>
            <person name="Ramamoorthy G.K."/>
            <person name="Gryganskyi A."/>
            <person name="Culley D."/>
            <person name="Magnuson J.K."/>
            <person name="James T.Y."/>
            <person name="O'Malley M.A."/>
            <person name="Stajich J.E."/>
            <person name="Spatafora J.W."/>
            <person name="Visel A."/>
            <person name="Grigoriev I.V."/>
        </authorList>
    </citation>
    <scope>NUCLEOTIDE SEQUENCE [LARGE SCALE GENOMIC DNA]</scope>
    <source>
        <strain evidence="5 6">JEL800</strain>
    </source>
</reference>
<keyword evidence="1" id="KW-0547">Nucleotide-binding</keyword>
<dbReference type="PANTHER" id="PTHR35372">
    <property type="entry name" value="ATP BINDING PROTEIN-RELATED"/>
    <property type="match status" value="1"/>
</dbReference>
<dbReference type="GO" id="GO:0016787">
    <property type="term" value="F:hydrolase activity"/>
    <property type="evidence" value="ECO:0007669"/>
    <property type="project" value="UniProtKB-KW"/>
</dbReference>
<dbReference type="Gene3D" id="3.40.50.300">
    <property type="entry name" value="P-loop containing nucleotide triphosphate hydrolases"/>
    <property type="match status" value="1"/>
</dbReference>
<sequence>MKEKEAPFVWEYKSTTAEATHTSLAGGRFYVLRDRLDEFWKQYASAVVLRKERCFLSERVSKSSNGFRFFVDLDFSFDFDTTNNTTNNSTTDNNDNQELKHQVLHAVTQWMGQYQLESRVFVSARGPKMHVVFPELILVDSKTAEALLKTMEPFFRSSTSTRFHDKVLDASVYNSGLRMLLAHKPADKDKDPNWVQAKVYRPLDDNLQELEPSSIEQLVGWLRDASILNHMQLEPTAFEFLAAKRVKRLDTNSSSSEFLTTEFKAAIPDFEALLDANPALLGFTNGVFDLEAKAFRAAVPTDYISMTCGYDFDSTADAFKRSEILGFFEDIQPDTSERDYLLKFLGSTLHGTKKDELFHIFTGGTRNGKSVLADLMKYTLGDYFTSIKSTLLTGEQGSSSSASPDLMALYRKRFVVASEPEKGKGINSGFMKGITGNDDIVARPLYGNVTTFKPSHSLVLLCNGIPKMDEQDAAVWARSVVVPFPMTFVENPQGPLEKMIDKTLKTRIKEWGPQLMLVFTEWYGSTNEYVEDSNPALMWFNTCTTADPESKFHLSEAFPKFCEWHMQTQGIAYRGQVKTFGKELRQGGVQTELLRVSGNPNVGVRGRGIVN</sequence>
<evidence type="ECO:0000256" key="1">
    <source>
        <dbReference type="ARBA" id="ARBA00022741"/>
    </source>
</evidence>
<organism evidence="5 6">
    <name type="scientific">Rhizoclosmatium globosum</name>
    <dbReference type="NCBI Taxonomy" id="329046"/>
    <lineage>
        <taxon>Eukaryota</taxon>
        <taxon>Fungi</taxon>
        <taxon>Fungi incertae sedis</taxon>
        <taxon>Chytridiomycota</taxon>
        <taxon>Chytridiomycota incertae sedis</taxon>
        <taxon>Chytridiomycetes</taxon>
        <taxon>Chytridiales</taxon>
        <taxon>Chytriomycetaceae</taxon>
        <taxon>Rhizoclosmatium</taxon>
    </lineage>
</organism>
<evidence type="ECO:0000313" key="5">
    <source>
        <dbReference type="EMBL" id="ORY51687.1"/>
    </source>
</evidence>
<name>A0A1Y2CXI8_9FUNG</name>
<dbReference type="InterPro" id="IPR027417">
    <property type="entry name" value="P-loop_NTPase"/>
</dbReference>
<dbReference type="EMBL" id="MCGO01000005">
    <property type="protein sequence ID" value="ORY51687.1"/>
    <property type="molecule type" value="Genomic_DNA"/>
</dbReference>
<dbReference type="SUPFAM" id="SSF52540">
    <property type="entry name" value="P-loop containing nucleoside triphosphate hydrolases"/>
    <property type="match status" value="1"/>
</dbReference>
<accession>A0A1Y2CXI8</accession>
<dbReference type="Pfam" id="PF19263">
    <property type="entry name" value="DUF5906"/>
    <property type="match status" value="1"/>
</dbReference>
<comment type="caution">
    <text evidence="5">The sequence shown here is derived from an EMBL/GenBank/DDBJ whole genome shotgun (WGS) entry which is preliminary data.</text>
</comment>
<evidence type="ECO:0000256" key="3">
    <source>
        <dbReference type="ARBA" id="ARBA00022840"/>
    </source>
</evidence>
<protein>
    <submittedName>
        <fullName evidence="5">Phage/plasmid primase</fullName>
    </submittedName>
</protein>
<dbReference type="PROSITE" id="PS51206">
    <property type="entry name" value="SF3_HELICASE_1"/>
    <property type="match status" value="1"/>
</dbReference>
<evidence type="ECO:0000313" key="6">
    <source>
        <dbReference type="Proteomes" id="UP000193642"/>
    </source>
</evidence>
<dbReference type="InterPro" id="IPR014818">
    <property type="entry name" value="Phage/plasmid_primase_P4_C"/>
</dbReference>
<dbReference type="InterPro" id="IPR006500">
    <property type="entry name" value="Helicase_put_C_phage/plasmid"/>
</dbReference>
<keyword evidence="3" id="KW-0067">ATP-binding</keyword>
<dbReference type="InterPro" id="IPR056443">
    <property type="entry name" value="AEP_C962R"/>
</dbReference>
<gene>
    <name evidence="5" type="ORF">BCR33DRAFT_762336</name>
</gene>
<dbReference type="AlphaFoldDB" id="A0A1Y2CXI8"/>
<dbReference type="STRING" id="329046.A0A1Y2CXI8"/>
<dbReference type="PANTHER" id="PTHR35372:SF2">
    <property type="entry name" value="SF3 HELICASE DOMAIN-CONTAINING PROTEIN"/>
    <property type="match status" value="1"/>
</dbReference>